<dbReference type="PANTHER" id="PTHR11138">
    <property type="entry name" value="METHIONYL-TRNA FORMYLTRANSFERASE"/>
    <property type="match status" value="1"/>
</dbReference>
<dbReference type="InterPro" id="IPR002376">
    <property type="entry name" value="Formyl_transf_N"/>
</dbReference>
<evidence type="ECO:0000259" key="6">
    <source>
        <dbReference type="Pfam" id="PF02911"/>
    </source>
</evidence>
<dbReference type="GO" id="GO:0004479">
    <property type="term" value="F:methionyl-tRNA formyltransferase activity"/>
    <property type="evidence" value="ECO:0007669"/>
    <property type="project" value="UniProtKB-EC"/>
</dbReference>
<feature type="domain" description="Formyl transferase N-terminal" evidence="5">
    <location>
        <begin position="10"/>
        <end position="188"/>
    </location>
</feature>
<dbReference type="InterPro" id="IPR041711">
    <property type="entry name" value="Met-tRNA-FMT_N"/>
</dbReference>
<keyword evidence="8" id="KW-1185">Reference proteome</keyword>
<dbReference type="SUPFAM" id="SSF53328">
    <property type="entry name" value="Formyltransferase"/>
    <property type="match status" value="1"/>
</dbReference>
<comment type="similarity">
    <text evidence="1">Belongs to the Fmt family.</text>
</comment>
<feature type="domain" description="Formyl transferase C-terminal" evidence="6">
    <location>
        <begin position="215"/>
        <end position="319"/>
    </location>
</feature>
<keyword evidence="4" id="KW-0648">Protein biosynthesis</keyword>
<evidence type="ECO:0000256" key="3">
    <source>
        <dbReference type="ARBA" id="ARBA00022679"/>
    </source>
</evidence>
<dbReference type="InterPro" id="IPR036477">
    <property type="entry name" value="Formyl_transf_N_sf"/>
</dbReference>
<evidence type="ECO:0000313" key="8">
    <source>
        <dbReference type="Proteomes" id="UP000182334"/>
    </source>
</evidence>
<evidence type="ECO:0000259" key="5">
    <source>
        <dbReference type="Pfam" id="PF00551"/>
    </source>
</evidence>
<dbReference type="EC" id="2.1.2.9" evidence="2"/>
<keyword evidence="3" id="KW-0808">Transferase</keyword>
<dbReference type="Pfam" id="PF00551">
    <property type="entry name" value="Formyl_trans_N"/>
    <property type="match status" value="1"/>
</dbReference>
<accession>A0A1L0BH60</accession>
<dbReference type="STRING" id="45354.A0A1L0BH60"/>
<protein>
    <recommendedName>
        <fullName evidence="2">methionyl-tRNA formyltransferase</fullName>
        <ecNumber evidence="2">2.1.2.9</ecNumber>
    </recommendedName>
</protein>
<dbReference type="InterPro" id="IPR005793">
    <property type="entry name" value="Formyl_trans_C"/>
</dbReference>
<evidence type="ECO:0000256" key="4">
    <source>
        <dbReference type="ARBA" id="ARBA00022917"/>
    </source>
</evidence>
<dbReference type="OrthoDB" id="10268103at2759"/>
<dbReference type="CDD" id="cd08646">
    <property type="entry name" value="FMT_core_Met-tRNA-FMT_N"/>
    <property type="match status" value="1"/>
</dbReference>
<sequence>MKSKALTPLRLAFFGSDAFSVTSLARLNALRLENPELIAQLDVITRSIKPTGRNLKTFVDVPVGQFASSQNLPVWRADSGKDILNISSRYDLAVAVSYGRLIPGEFLSRTTFGGINVHPSLLPQYSGSSPIQYALMDDQKTTGVTVQTLHPTKFDHGAIIEQSGPIVIEEKDNFLLLLQRLAGVGADLLENVIVSRKYIDPLEVKSSQHYSLASKISPKKYQIDWQKQTSRQIRRTSDALGALHTYKMVDIVKKKKRVHELYKVILEDIREVNIPTYLALPGQFELGDRKMLIKTLDGVVSVGKLKFQYCGFESPETFMKLLPKRAGDTGLFFELQD</sequence>
<dbReference type="AlphaFoldDB" id="A0A1L0BH60"/>
<name>A0A1L0BH60_9ASCO</name>
<evidence type="ECO:0000256" key="2">
    <source>
        <dbReference type="ARBA" id="ARBA00012261"/>
    </source>
</evidence>
<evidence type="ECO:0000256" key="1">
    <source>
        <dbReference type="ARBA" id="ARBA00010699"/>
    </source>
</evidence>
<dbReference type="Gene3D" id="3.40.50.12230">
    <property type="match status" value="1"/>
</dbReference>
<dbReference type="GO" id="GO:0005739">
    <property type="term" value="C:mitochondrion"/>
    <property type="evidence" value="ECO:0007669"/>
    <property type="project" value="TreeGrafter"/>
</dbReference>
<dbReference type="Proteomes" id="UP000182334">
    <property type="component" value="Chromosome II"/>
</dbReference>
<dbReference type="Pfam" id="PF02911">
    <property type="entry name" value="Formyl_trans_C"/>
    <property type="match status" value="1"/>
</dbReference>
<reference evidence="7 8" key="1">
    <citation type="submission" date="2016-10" db="EMBL/GenBank/DDBJ databases">
        <authorList>
            <person name="de Groot N.N."/>
        </authorList>
    </citation>
    <scope>NUCLEOTIDE SEQUENCE [LARGE SCALE GENOMIC DNA]</scope>
    <source>
        <strain evidence="7 8">CBS 141442</strain>
    </source>
</reference>
<organism evidence="7 8">
    <name type="scientific">Sungouiella intermedia</name>
    <dbReference type="NCBI Taxonomy" id="45354"/>
    <lineage>
        <taxon>Eukaryota</taxon>
        <taxon>Fungi</taxon>
        <taxon>Dikarya</taxon>
        <taxon>Ascomycota</taxon>
        <taxon>Saccharomycotina</taxon>
        <taxon>Pichiomycetes</taxon>
        <taxon>Metschnikowiaceae</taxon>
        <taxon>Sungouiella</taxon>
    </lineage>
</organism>
<dbReference type="EMBL" id="LT635757">
    <property type="protein sequence ID" value="SGZ50435.1"/>
    <property type="molecule type" value="Genomic_DNA"/>
</dbReference>
<proteinExistence type="inferred from homology"/>
<evidence type="ECO:0000313" key="7">
    <source>
        <dbReference type="EMBL" id="SGZ50435.1"/>
    </source>
</evidence>
<dbReference type="PANTHER" id="PTHR11138:SF5">
    <property type="entry name" value="METHIONYL-TRNA FORMYLTRANSFERASE, MITOCHONDRIAL"/>
    <property type="match status" value="1"/>
</dbReference>
<gene>
    <name evidence="7" type="ORF">SAMEA4029010_CIC11G00000002913</name>
</gene>